<dbReference type="RefSeq" id="WP_135247222.1">
    <property type="nucleotide sequence ID" value="NZ_SIHO01000005.1"/>
</dbReference>
<protein>
    <submittedName>
        <fullName evidence="1">Uncharacterized protein</fullName>
    </submittedName>
</protein>
<dbReference type="AlphaFoldDB" id="A0A4Y9EJQ8"/>
<comment type="caution">
    <text evidence="1">The sequence shown here is derived from an EMBL/GenBank/DDBJ whole genome shotgun (WGS) entry which is preliminary data.</text>
</comment>
<dbReference type="EMBL" id="SIHO01000005">
    <property type="protein sequence ID" value="TFU00041.1"/>
    <property type="molecule type" value="Genomic_DNA"/>
</dbReference>
<gene>
    <name evidence="1" type="ORF">EUV02_15450</name>
</gene>
<sequence length="115" mass="13185">MGKDWTKASAYRPMNKRDFKHEEAIFAIIRETDRHLIQKVHDPNFGTPEQRISVLNLKAETDVLENPSAANVAALKAQRARIEWIDGIDTRLDKLLDAAFRRRDDDDGPEEVDAD</sequence>
<dbReference type="Proteomes" id="UP000297737">
    <property type="component" value="Unassembled WGS sequence"/>
</dbReference>
<keyword evidence="2" id="KW-1185">Reference proteome</keyword>
<evidence type="ECO:0000313" key="2">
    <source>
        <dbReference type="Proteomes" id="UP000297737"/>
    </source>
</evidence>
<reference evidence="1 2" key="1">
    <citation type="submission" date="2019-02" db="EMBL/GenBank/DDBJ databases">
        <title>Polymorphobacter sp. isolated from the lake at the Tibet of China.</title>
        <authorList>
            <person name="Li A."/>
        </authorList>
    </citation>
    <scope>NUCLEOTIDE SEQUENCE [LARGE SCALE GENOMIC DNA]</scope>
    <source>
        <strain evidence="1 2">DJ1R-1</strain>
    </source>
</reference>
<evidence type="ECO:0000313" key="1">
    <source>
        <dbReference type="EMBL" id="TFU00041.1"/>
    </source>
</evidence>
<name>A0A4Y9EJQ8_9SPHN</name>
<organism evidence="1 2">
    <name type="scientific">Glacieibacterium arshaanense</name>
    <dbReference type="NCBI Taxonomy" id="2511025"/>
    <lineage>
        <taxon>Bacteria</taxon>
        <taxon>Pseudomonadati</taxon>
        <taxon>Pseudomonadota</taxon>
        <taxon>Alphaproteobacteria</taxon>
        <taxon>Sphingomonadales</taxon>
        <taxon>Sphingosinicellaceae</taxon>
        <taxon>Glacieibacterium</taxon>
    </lineage>
</organism>
<accession>A0A4Y9EJQ8</accession>
<proteinExistence type="predicted"/>